<dbReference type="InterPro" id="IPR042099">
    <property type="entry name" value="ANL_N_sf"/>
</dbReference>
<dbReference type="SUPFAM" id="SSF56801">
    <property type="entry name" value="Acetyl-CoA synthetase-like"/>
    <property type="match status" value="1"/>
</dbReference>
<protein>
    <recommendedName>
        <fullName evidence="3">Phenylacetate--CoA ligase family protein</fullName>
    </recommendedName>
</protein>
<reference evidence="1 2" key="1">
    <citation type="submission" date="2019-09" db="EMBL/GenBank/DDBJ databases">
        <title>Actinomadura physcomitrii sp. nov., a novel actinomycete isolated from moss [Physcomitrium sphaericum (Ludw) Fuernr].</title>
        <authorList>
            <person name="Liu C."/>
            <person name="Zhuang X."/>
        </authorList>
    </citation>
    <scope>NUCLEOTIDE SEQUENCE [LARGE SCALE GENOMIC DNA]</scope>
    <source>
        <strain evidence="1 2">CYP1-1B</strain>
    </source>
</reference>
<gene>
    <name evidence="1" type="ORF">F9B16_20110</name>
</gene>
<dbReference type="PANTHER" id="PTHR43845:SF1">
    <property type="entry name" value="BLR5969 PROTEIN"/>
    <property type="match status" value="1"/>
</dbReference>
<evidence type="ECO:0008006" key="3">
    <source>
        <dbReference type="Google" id="ProtNLM"/>
    </source>
</evidence>
<organism evidence="1 2">
    <name type="scientific">Actinomadura montaniterrae</name>
    <dbReference type="NCBI Taxonomy" id="1803903"/>
    <lineage>
        <taxon>Bacteria</taxon>
        <taxon>Bacillati</taxon>
        <taxon>Actinomycetota</taxon>
        <taxon>Actinomycetes</taxon>
        <taxon>Streptosporangiales</taxon>
        <taxon>Thermomonosporaceae</taxon>
        <taxon>Actinomadura</taxon>
    </lineage>
</organism>
<evidence type="ECO:0000313" key="2">
    <source>
        <dbReference type="Proteomes" id="UP000483004"/>
    </source>
</evidence>
<dbReference type="Gene3D" id="3.40.50.12780">
    <property type="entry name" value="N-terminal domain of ligase-like"/>
    <property type="match status" value="1"/>
</dbReference>
<dbReference type="Proteomes" id="UP000483004">
    <property type="component" value="Unassembled WGS sequence"/>
</dbReference>
<evidence type="ECO:0000313" key="1">
    <source>
        <dbReference type="EMBL" id="KAB2379544.1"/>
    </source>
</evidence>
<accession>A0A6L3VRS2</accession>
<name>A0A6L3VRS2_9ACTN</name>
<proteinExistence type="predicted"/>
<dbReference type="RefSeq" id="WP_151541640.1">
    <property type="nucleotide sequence ID" value="NZ_WBMR01000055.1"/>
</dbReference>
<dbReference type="PANTHER" id="PTHR43845">
    <property type="entry name" value="BLR5969 PROTEIN"/>
    <property type="match status" value="1"/>
</dbReference>
<keyword evidence="2" id="KW-1185">Reference proteome</keyword>
<dbReference type="OrthoDB" id="580775at2"/>
<comment type="caution">
    <text evidence="1">The sequence shown here is derived from an EMBL/GenBank/DDBJ whole genome shotgun (WGS) entry which is preliminary data.</text>
</comment>
<dbReference type="EMBL" id="WBMR01000055">
    <property type="protein sequence ID" value="KAB2379544.1"/>
    <property type="molecule type" value="Genomic_DNA"/>
</dbReference>
<dbReference type="AlphaFoldDB" id="A0A6L3VRS2"/>
<sequence>MTSMILAPPGRSPGDGAELAARLIPEEEMRPWSVDDVRALPSFASKMRECERICGVPYSETPHEIQDALVLRRLGQMINTVLLNPLWRERLAASGVTGAPTTYEEWERVPLSDKTVQRDMFMGARPGMVVPLGHGGFEVVASGGTSDGMPLEIVYSLRELRDTYRIAGAFMGAYQLRDHLPGGDPRWLFTNLADYQMWSSGTMVGGVLQQVPGVNYIGAGPVTAPVLQHMFSYPGPKAMMGISAGIAILGDLGAGLSREARESFRVAMYGSGVLPHRKRAELRAVYPNVAILSYFAATQAETIGLQLRDDSPWLAAVPGLHLVEIVDEHGRAVAEGEEGELVVTRLHAHEAPLLRLKLGDRMIRRPALDGPGLKTGRFEFAGRTGDVLHINDSQYSAALAYAAVREDLRTATGVDLDEAAHDVQFVNHREGKTITLLAAVDDADGLAHAVSAVLGPSGVQRVFAGALPRSLSLFNDREATQAAVERTGYRFHLAFVPRSSPEIERTAVGKVPLVRDRG</sequence>